<evidence type="ECO:0000259" key="1">
    <source>
        <dbReference type="Pfam" id="PF18566"/>
    </source>
</evidence>
<proteinExistence type="predicted"/>
<name>A0ABQ8G1B8_9PEZI</name>
<evidence type="ECO:0000313" key="2">
    <source>
        <dbReference type="EMBL" id="KAH7042046.1"/>
    </source>
</evidence>
<feature type="domain" description="Linalool dehydratase/isomerase" evidence="1">
    <location>
        <begin position="80"/>
        <end position="426"/>
    </location>
</feature>
<accession>A0ABQ8G1B8</accession>
<comment type="caution">
    <text evidence="2">The sequence shown here is derived from an EMBL/GenBank/DDBJ whole genome shotgun (WGS) entry which is preliminary data.</text>
</comment>
<gene>
    <name evidence="2" type="ORF">B0J12DRAFT_605473</name>
</gene>
<dbReference type="Proteomes" id="UP000774617">
    <property type="component" value="Unassembled WGS sequence"/>
</dbReference>
<protein>
    <recommendedName>
        <fullName evidence="1">Linalool dehydratase/isomerase domain-containing protein</fullName>
    </recommendedName>
</protein>
<dbReference type="EMBL" id="JAGTJR010000027">
    <property type="protein sequence ID" value="KAH7042046.1"/>
    <property type="molecule type" value="Genomic_DNA"/>
</dbReference>
<dbReference type="Pfam" id="PF18566">
    <property type="entry name" value="Ldi"/>
    <property type="match status" value="1"/>
</dbReference>
<sequence>MATITLTGEAVSKAGVGSFTVGRSSLPPKLPPDFLSNYPKLSKEQAGHLRHFHNLVTQPDGEWHHMGAQDPGQEWADAYRYQLATMAYAAGAAHYHRLPALRSVFKTLLEQLIHKMLRREVWGYWYLTSQGGKIVDPDLVELRKPWADPNKQENIMYSGHLLLMVSLHAMLFNDDKYDEPEALTFVWDPIFWGFGPEKFTYSRSSLQQAILAEMERENWKGVCCEPNCIFIVCNQFPIIAMRYNDFRKGTNVAEEVLQKYLAAWGGENSLVQEDKFFFNWYMVKQGRTVPGGLAVSAWTSAFMNGWNSQFVHSLFPAQSLGFLSYAPDGRINLNDEKVAKSIRELAESETIDPYAWSTKRRAHDRLGQTGEAQPAEPLSQPMFGYVAQWVSEVGDAATCDGLLLHADRFLNPCWERGGLFYPRSSELTDKDGNWKYMDPYSGNAGIAYARLNVTDGQKKMWDTPWSSEHFSGYPFLDGLSLSSDVDFLRGAWDQLTEAMVVTMRTWDASQKTIRVLVRNLPVGHYGVYKNEILSGTLDVADSSDPVHVTVEVGAEETDLVLLKCK</sequence>
<dbReference type="InterPro" id="IPR041411">
    <property type="entry name" value="Ldi"/>
</dbReference>
<keyword evidence="3" id="KW-1185">Reference proteome</keyword>
<reference evidence="2 3" key="1">
    <citation type="journal article" date="2021" name="Nat. Commun.">
        <title>Genetic determinants of endophytism in the Arabidopsis root mycobiome.</title>
        <authorList>
            <person name="Mesny F."/>
            <person name="Miyauchi S."/>
            <person name="Thiergart T."/>
            <person name="Pickel B."/>
            <person name="Atanasova L."/>
            <person name="Karlsson M."/>
            <person name="Huettel B."/>
            <person name="Barry K.W."/>
            <person name="Haridas S."/>
            <person name="Chen C."/>
            <person name="Bauer D."/>
            <person name="Andreopoulos W."/>
            <person name="Pangilinan J."/>
            <person name="LaButti K."/>
            <person name="Riley R."/>
            <person name="Lipzen A."/>
            <person name="Clum A."/>
            <person name="Drula E."/>
            <person name="Henrissat B."/>
            <person name="Kohler A."/>
            <person name="Grigoriev I.V."/>
            <person name="Martin F.M."/>
            <person name="Hacquard S."/>
        </authorList>
    </citation>
    <scope>NUCLEOTIDE SEQUENCE [LARGE SCALE GENOMIC DNA]</scope>
    <source>
        <strain evidence="2 3">MPI-SDFR-AT-0080</strain>
    </source>
</reference>
<evidence type="ECO:0000313" key="3">
    <source>
        <dbReference type="Proteomes" id="UP000774617"/>
    </source>
</evidence>
<organism evidence="2 3">
    <name type="scientific">Macrophomina phaseolina</name>
    <dbReference type="NCBI Taxonomy" id="35725"/>
    <lineage>
        <taxon>Eukaryota</taxon>
        <taxon>Fungi</taxon>
        <taxon>Dikarya</taxon>
        <taxon>Ascomycota</taxon>
        <taxon>Pezizomycotina</taxon>
        <taxon>Dothideomycetes</taxon>
        <taxon>Dothideomycetes incertae sedis</taxon>
        <taxon>Botryosphaeriales</taxon>
        <taxon>Botryosphaeriaceae</taxon>
        <taxon>Macrophomina</taxon>
    </lineage>
</organism>